<dbReference type="PANTHER" id="PTHR46470">
    <property type="entry name" value="N-ACYLNEURAMINATE-9-PHOSPHATASE"/>
    <property type="match status" value="1"/>
</dbReference>
<comment type="cofactor">
    <cofactor evidence="1">
        <name>Mg(2+)</name>
        <dbReference type="ChEBI" id="CHEBI:18420"/>
    </cofactor>
</comment>
<name>S4NMA9_9ACTN</name>
<dbReference type="InterPro" id="IPR051400">
    <property type="entry name" value="HAD-like_hydrolase"/>
</dbReference>
<organism evidence="4 5">
    <name type="scientific">Streptomyces afghaniensis 772</name>
    <dbReference type="NCBI Taxonomy" id="1283301"/>
    <lineage>
        <taxon>Bacteria</taxon>
        <taxon>Bacillati</taxon>
        <taxon>Actinomycetota</taxon>
        <taxon>Actinomycetes</taxon>
        <taxon>Kitasatosporales</taxon>
        <taxon>Streptomycetaceae</taxon>
        <taxon>Streptomyces</taxon>
    </lineage>
</organism>
<dbReference type="NCBIfam" id="TIGR01549">
    <property type="entry name" value="HAD-SF-IA-v1"/>
    <property type="match status" value="1"/>
</dbReference>
<evidence type="ECO:0000256" key="3">
    <source>
        <dbReference type="ARBA" id="ARBA00022842"/>
    </source>
</evidence>
<dbReference type="Pfam" id="PF00702">
    <property type="entry name" value="Hydrolase"/>
    <property type="match status" value="1"/>
</dbReference>
<keyword evidence="3" id="KW-0460">Magnesium</keyword>
<dbReference type="InterPro" id="IPR036412">
    <property type="entry name" value="HAD-like_sf"/>
</dbReference>
<sequence>MRCDPKVLDGLSQLRASGWRVGIVSNGMADNQLSKIERSGLGERVDACCVSGDVGFRKPDVRIFQLAADRCGLALADGGWMIGDNPEHDIADASAAISLLLDRACQE</sequence>
<dbReference type="GO" id="GO:0044281">
    <property type="term" value="P:small molecule metabolic process"/>
    <property type="evidence" value="ECO:0007669"/>
    <property type="project" value="UniProtKB-ARBA"/>
</dbReference>
<dbReference type="HOGENOM" id="CLU_2208460_0_0_11"/>
<dbReference type="PATRIC" id="fig|1283301.3.peg.3408"/>
<evidence type="ECO:0000313" key="5">
    <source>
        <dbReference type="Proteomes" id="UP000015001"/>
    </source>
</evidence>
<accession>S4NMA9</accession>
<dbReference type="SUPFAM" id="SSF56784">
    <property type="entry name" value="HAD-like"/>
    <property type="match status" value="1"/>
</dbReference>
<dbReference type="AlphaFoldDB" id="S4NMA9"/>
<evidence type="ECO:0000256" key="2">
    <source>
        <dbReference type="ARBA" id="ARBA00022801"/>
    </source>
</evidence>
<keyword evidence="5" id="KW-1185">Reference proteome</keyword>
<comment type="caution">
    <text evidence="4">The sequence shown here is derived from an EMBL/GenBank/DDBJ whole genome shotgun (WGS) entry which is preliminary data.</text>
</comment>
<protein>
    <submittedName>
        <fullName evidence="4">Putative HAD-hydrolase</fullName>
    </submittedName>
</protein>
<dbReference type="GO" id="GO:0016787">
    <property type="term" value="F:hydrolase activity"/>
    <property type="evidence" value="ECO:0007669"/>
    <property type="project" value="UniProtKB-KW"/>
</dbReference>
<keyword evidence="2 4" id="KW-0378">Hydrolase</keyword>
<evidence type="ECO:0000313" key="4">
    <source>
        <dbReference type="EMBL" id="EPJ39504.1"/>
    </source>
</evidence>
<gene>
    <name evidence="4" type="ORF">STAFG_3436</name>
</gene>
<dbReference type="EMBL" id="AOPY01001416">
    <property type="protein sequence ID" value="EPJ39504.1"/>
    <property type="molecule type" value="Genomic_DNA"/>
</dbReference>
<dbReference type="Gene3D" id="3.40.50.1000">
    <property type="entry name" value="HAD superfamily/HAD-like"/>
    <property type="match status" value="1"/>
</dbReference>
<evidence type="ECO:0000256" key="1">
    <source>
        <dbReference type="ARBA" id="ARBA00001946"/>
    </source>
</evidence>
<dbReference type="Proteomes" id="UP000015001">
    <property type="component" value="Unassembled WGS sequence"/>
</dbReference>
<reference evidence="4 5" key="1">
    <citation type="submission" date="2013-02" db="EMBL/GenBank/DDBJ databases">
        <title>Draft Genome Sequence of Streptomyces afghaniensis, Which Produces Compounds of the Julimycin B-Complex.</title>
        <authorList>
            <person name="Gruening B.A."/>
            <person name="Praeg A."/>
            <person name="Erxleben A."/>
            <person name="Guenther S."/>
            <person name="Fiedler H.-P."/>
            <person name="Goodfellow M."/>
            <person name="Mueller M."/>
        </authorList>
    </citation>
    <scope>NUCLEOTIDE SEQUENCE [LARGE SCALE GENOMIC DNA]</scope>
    <source>
        <strain evidence="4 5">772</strain>
    </source>
</reference>
<dbReference type="InterPro" id="IPR023214">
    <property type="entry name" value="HAD_sf"/>
</dbReference>
<proteinExistence type="predicted"/>
<dbReference type="InterPro" id="IPR006439">
    <property type="entry name" value="HAD-SF_hydro_IA"/>
</dbReference>